<dbReference type="RefSeq" id="WP_194123108.1">
    <property type="nucleotide sequence ID" value="NZ_JACYGY010000001.1"/>
</dbReference>
<dbReference type="Pfam" id="PF01364">
    <property type="entry name" value="Peptidase_C25"/>
    <property type="match status" value="1"/>
</dbReference>
<keyword evidence="4" id="KW-1185">Reference proteome</keyword>
<gene>
    <name evidence="3" type="ORF">IEE83_24625</name>
</gene>
<evidence type="ECO:0000259" key="2">
    <source>
        <dbReference type="Pfam" id="PF01364"/>
    </source>
</evidence>
<name>A0ABR9WL42_9BACT</name>
<reference evidence="4" key="1">
    <citation type="submission" date="2023-07" db="EMBL/GenBank/DDBJ databases">
        <title>Dyadobacter sp. nov 'subterranea' isolated from contaminted grondwater.</title>
        <authorList>
            <person name="Szabo I."/>
            <person name="Al-Omari J."/>
            <person name="Szerdahelyi S.G."/>
            <person name="Rado J."/>
        </authorList>
    </citation>
    <scope>NUCLEOTIDE SEQUENCE [LARGE SCALE GENOMIC DNA]</scope>
    <source>
        <strain evidence="4">UP-52</strain>
    </source>
</reference>
<dbReference type="CDD" id="cd02258">
    <property type="entry name" value="Peptidase_C25_N"/>
    <property type="match status" value="1"/>
</dbReference>
<proteinExistence type="predicted"/>
<dbReference type="InterPro" id="IPR001769">
    <property type="entry name" value="Gingipain"/>
</dbReference>
<dbReference type="Proteomes" id="UP000634134">
    <property type="component" value="Unassembled WGS sequence"/>
</dbReference>
<evidence type="ECO:0000313" key="3">
    <source>
        <dbReference type="EMBL" id="MBE9465081.1"/>
    </source>
</evidence>
<keyword evidence="1" id="KW-0732">Signal</keyword>
<feature type="domain" description="Gingipain" evidence="2">
    <location>
        <begin position="418"/>
        <end position="782"/>
    </location>
</feature>
<evidence type="ECO:0000256" key="1">
    <source>
        <dbReference type="SAM" id="SignalP"/>
    </source>
</evidence>
<dbReference type="InterPro" id="IPR013783">
    <property type="entry name" value="Ig-like_fold"/>
</dbReference>
<comment type="caution">
    <text evidence="3">The sequence shown here is derived from an EMBL/GenBank/DDBJ whole genome shotgun (WGS) entry which is preliminary data.</text>
</comment>
<feature type="signal peptide" evidence="1">
    <location>
        <begin position="1"/>
        <end position="21"/>
    </location>
</feature>
<organism evidence="3 4">
    <name type="scientific">Dyadobacter subterraneus</name>
    <dbReference type="NCBI Taxonomy" id="2773304"/>
    <lineage>
        <taxon>Bacteria</taxon>
        <taxon>Pseudomonadati</taxon>
        <taxon>Bacteroidota</taxon>
        <taxon>Cytophagia</taxon>
        <taxon>Cytophagales</taxon>
        <taxon>Spirosomataceae</taxon>
        <taxon>Dyadobacter</taxon>
    </lineage>
</organism>
<protein>
    <recommendedName>
        <fullName evidence="2">Gingipain domain-containing protein</fullName>
    </recommendedName>
</protein>
<dbReference type="SUPFAM" id="SSF52129">
    <property type="entry name" value="Caspase-like"/>
    <property type="match status" value="1"/>
</dbReference>
<evidence type="ECO:0000313" key="4">
    <source>
        <dbReference type="Proteomes" id="UP000634134"/>
    </source>
</evidence>
<accession>A0ABR9WL42</accession>
<dbReference type="EMBL" id="JACYGY010000001">
    <property type="protein sequence ID" value="MBE9465081.1"/>
    <property type="molecule type" value="Genomic_DNA"/>
</dbReference>
<dbReference type="InterPro" id="IPR029030">
    <property type="entry name" value="Caspase-like_dom_sf"/>
</dbReference>
<feature type="chain" id="PRO_5045521909" description="Gingipain domain-containing protein" evidence="1">
    <location>
        <begin position="22"/>
        <end position="1128"/>
    </location>
</feature>
<dbReference type="Gene3D" id="2.60.40.10">
    <property type="entry name" value="Immunoglobulins"/>
    <property type="match status" value="1"/>
</dbReference>
<sequence length="1128" mass="125243">MYSRQTLFYAFLMLISIFSFSEEVCAQTPWSGKYGNEWLSDKYGNEWVKIGVNQSGILNVKLPSSFQNRVGQLHLYHRGVEVALTNVSATEIEFYGVLNDGASDALLYRPYTGVRSNPYYSLYSDESSYFLTYSPATTKMAVNQEKLAVSGTPELYHLQKEVKVYTESDTYDGSQNLVFHALDQSYMVEGKSRSSKAYYKRTGDNPSGNPIYNFQFQLKNLVAVQVQQPMIEILLNGRTFATNKIKASIGKTLTSLANYSSLIEFADFIPLKKQFFVNSKSDIDESGQGFFQLESVQVTDQSATTGIYSVTYTKLEYPQSFNMSGVSSAKFNLVPTPNSVSNVSITNSPVDAKIYDITDPDNPRILSGSYTGTTLNVMISRKVNQELNLLVTSNVISIAVDKVSSISFKKFDPATNDYLIVTNEALYSAANEYSNYRKSSIGGEYKTLLVKIKDIYNQFNYGEPSPVALRRFTDYMIHNAPRSKHNLLLIGTSTTISTKLTLNREIPEDVPTIGFPGSDILLVEGLNGKTTADIPTIPIGRINATNPEQVLNYLSKVIYYDQTKTSYSWKKKILHLNGGKSATEITEFKDFLAALAPIVETGEVGGKVKAIVKQSTIEVEKANISSDVNDGVGMISYMGHGDPTVTDFDMGYMSDAANAYQNFGKYPLMYFNGCGVGNIFNGRNNPSPTASDRLPQSSDWINSSNKGSIAVIANSYYSFQASSSRYLKELYNLIFGSTGDTNLTIGQIQRAVGASIKSQTYSDYDIANIHQSLLQGDPALVLIKVDEPDYTVSTESAIRLYSESPEKTIAKSKTLRTEVVVSNGGKYSSHEMIPVRINYFFADGTSSFVNVSIPAVAFEDTLFFTFDNKKALNKITFSIDPENKIKELNEDNNYSELLIEWDRAEDVNLYPSENLKDIVPPQISVTINNERIKNDAIVSPNPQIGIQILDNRALSADTTLVDVYMKGCSDNSCDFERLSYKLNNIKVITSEDGSLSLTYSSKDLLAGYYELLVSAKDLAGNVTVQSLTLRFQVSESVSNDMNIVASPNPASDYLHFEMSGGDKSYSSLRTVIYDINGNILSTQDVKPELRNWYWIPTNQNSGLYIYKIFMTDSTGQENTISGKVALSR</sequence>
<dbReference type="Gene3D" id="3.40.50.1460">
    <property type="match status" value="1"/>
</dbReference>